<reference evidence="2" key="2">
    <citation type="submission" date="2025-08" db="UniProtKB">
        <authorList>
            <consortium name="RefSeq"/>
        </authorList>
    </citation>
    <scope>IDENTIFICATION</scope>
    <source>
        <tissue evidence="2">Young leaves</tissue>
    </source>
</reference>
<protein>
    <submittedName>
        <fullName evidence="2">Uncharacterized protein LOC103703048</fullName>
    </submittedName>
</protein>
<dbReference type="GeneID" id="103703048"/>
<dbReference type="PANTHER" id="PTHR31446">
    <property type="entry name" value="ACID PHOSPHATASE/VANADIUM-DEPENDENT HALOPEROXIDASE-RELATED PROTEIN"/>
    <property type="match status" value="1"/>
</dbReference>
<evidence type="ECO:0000313" key="2">
    <source>
        <dbReference type="RefSeq" id="XP_008783970.2"/>
    </source>
</evidence>
<dbReference type="AlphaFoldDB" id="A0A8B7BRM6"/>
<sequence>MSYLSSLAAFPRSVQKRPFIFSIPQRRPKSPTSCLRIGAEEIAGLAHNKVLVAATLASAIGQISKPLTSAINGKGIDPKAAVRSGGMPSTHSASVVAAATSLGLQRGFSDSIFGMSVVFAALVMYDAQGVRREVGYHAKILNKLLKIQDKSTLDPEEDDLNDSKHGTSSINSKEIVPLVSISEKANSYTSRLESNQVRCSGITPRKLGAMPSLNVDVKDSSEKTYSKCNPLNELVGHTEIQVLVGALLGFIVSLAIDTIL</sequence>
<dbReference type="OrthoDB" id="1909848at2759"/>
<organism evidence="1 2">
    <name type="scientific">Phoenix dactylifera</name>
    <name type="common">Date palm</name>
    <dbReference type="NCBI Taxonomy" id="42345"/>
    <lineage>
        <taxon>Eukaryota</taxon>
        <taxon>Viridiplantae</taxon>
        <taxon>Streptophyta</taxon>
        <taxon>Embryophyta</taxon>
        <taxon>Tracheophyta</taxon>
        <taxon>Spermatophyta</taxon>
        <taxon>Magnoliopsida</taxon>
        <taxon>Liliopsida</taxon>
        <taxon>Arecaceae</taxon>
        <taxon>Coryphoideae</taxon>
        <taxon>Phoeniceae</taxon>
        <taxon>Phoenix</taxon>
    </lineage>
</organism>
<dbReference type="RefSeq" id="XP_008783970.2">
    <property type="nucleotide sequence ID" value="XM_008785748.2"/>
</dbReference>
<dbReference type="Pfam" id="PF02681">
    <property type="entry name" value="DUF212"/>
    <property type="match status" value="1"/>
</dbReference>
<dbReference type="KEGG" id="pda:103703048"/>
<gene>
    <name evidence="2" type="primary">LOC103703048</name>
</gene>
<name>A0A8B7BRM6_PHODC</name>
<accession>A0A8B7BRM6</accession>
<dbReference type="Proteomes" id="UP000228380">
    <property type="component" value="Chromosome 8"/>
</dbReference>
<reference evidence="1" key="1">
    <citation type="journal article" date="2019" name="Nat. Commun.">
        <title>Genome-wide association mapping of date palm fruit traits.</title>
        <authorList>
            <person name="Hazzouri K.M."/>
            <person name="Gros-Balthazard M."/>
            <person name="Flowers J.M."/>
            <person name="Copetti D."/>
            <person name="Lemansour A."/>
            <person name="Lebrun M."/>
            <person name="Masmoudi K."/>
            <person name="Ferrand S."/>
            <person name="Dhar M.I."/>
            <person name="Fresquez Z.A."/>
            <person name="Rosas U."/>
            <person name="Zhang J."/>
            <person name="Talag J."/>
            <person name="Lee S."/>
            <person name="Kudrna D."/>
            <person name="Powell R.F."/>
            <person name="Leitch I.J."/>
            <person name="Krueger R.R."/>
            <person name="Wing R.A."/>
            <person name="Amiri K.M.A."/>
            <person name="Purugganan M.D."/>
        </authorList>
    </citation>
    <scope>NUCLEOTIDE SEQUENCE [LARGE SCALE GENOMIC DNA]</scope>
    <source>
        <strain evidence="1">cv. Khalas</strain>
    </source>
</reference>
<keyword evidence="1" id="KW-1185">Reference proteome</keyword>
<dbReference type="InterPro" id="IPR003832">
    <property type="entry name" value="DUF212"/>
</dbReference>
<evidence type="ECO:0000313" key="1">
    <source>
        <dbReference type="Proteomes" id="UP000228380"/>
    </source>
</evidence>
<proteinExistence type="predicted"/>
<dbReference type="PANTHER" id="PTHR31446:SF2">
    <property type="entry name" value="ACID PHOSPHATASE_VANADIUM-DEPENDENT HALOPEROXIDASE-RELATED PROTEIN"/>
    <property type="match status" value="1"/>
</dbReference>